<dbReference type="CDD" id="cd02440">
    <property type="entry name" value="AdoMet_MTases"/>
    <property type="match status" value="1"/>
</dbReference>
<protein>
    <recommendedName>
        <fullName evidence="4">Spermine/spermidine synthase</fullName>
    </recommendedName>
</protein>
<dbReference type="EMBL" id="SNWR01000001">
    <property type="protein sequence ID" value="TDO40371.1"/>
    <property type="molecule type" value="Genomic_DNA"/>
</dbReference>
<accession>A0A4R6JXF3</accession>
<sequence>MAQRRRSERLVETVGSGVAELRPDPDRDTAYTLLLDGAPQSHVDLADPTHLQFEYVRRMAAAIDLLAPPGQPVRALHLGGGALTVPRYIATTRPGSAQRVVEIDGPLVEFVRRALPLPAKANIRVRVGDARAAVEGMRDAGYDLIVLDVFAGARTPAHLTSVEFARELARVLDPAGHLVANVTDGPPLRYAKAQVATIRAALPEACLVADASVLRGRRFGNLVVIAGRTPPPVAGLARRAAGDWFPGRLETDLDRFAGGTKPVTDSVAVASPSPPAGLFGNGA</sequence>
<evidence type="ECO:0000313" key="3">
    <source>
        <dbReference type="Proteomes" id="UP000294901"/>
    </source>
</evidence>
<dbReference type="PANTHER" id="PTHR43317">
    <property type="entry name" value="THERMOSPERMINE SYNTHASE ACAULIS5"/>
    <property type="match status" value="1"/>
</dbReference>
<evidence type="ECO:0000313" key="2">
    <source>
        <dbReference type="EMBL" id="TDO40371.1"/>
    </source>
</evidence>
<dbReference type="InterPro" id="IPR029063">
    <property type="entry name" value="SAM-dependent_MTases_sf"/>
</dbReference>
<evidence type="ECO:0008006" key="4">
    <source>
        <dbReference type="Google" id="ProtNLM"/>
    </source>
</evidence>
<dbReference type="OrthoDB" id="8221452at2"/>
<dbReference type="NCBIfam" id="NF037959">
    <property type="entry name" value="MFS_SpdSyn"/>
    <property type="match status" value="1"/>
</dbReference>
<name>A0A4R6JXF3_9ACTN</name>
<proteinExistence type="predicted"/>
<comment type="caution">
    <text evidence="2">The sequence shown here is derived from an EMBL/GenBank/DDBJ whole genome shotgun (WGS) entry which is preliminary data.</text>
</comment>
<dbReference type="Proteomes" id="UP000294901">
    <property type="component" value="Unassembled WGS sequence"/>
</dbReference>
<gene>
    <name evidence="2" type="ORF">C8E87_4085</name>
</gene>
<dbReference type="AlphaFoldDB" id="A0A4R6JXF3"/>
<organism evidence="2 3">
    <name type="scientific">Paractinoplanes brasiliensis</name>
    <dbReference type="NCBI Taxonomy" id="52695"/>
    <lineage>
        <taxon>Bacteria</taxon>
        <taxon>Bacillati</taxon>
        <taxon>Actinomycetota</taxon>
        <taxon>Actinomycetes</taxon>
        <taxon>Micromonosporales</taxon>
        <taxon>Micromonosporaceae</taxon>
        <taxon>Paractinoplanes</taxon>
    </lineage>
</organism>
<keyword evidence="1" id="KW-0620">Polyamine biosynthesis</keyword>
<dbReference type="GO" id="GO:0006596">
    <property type="term" value="P:polyamine biosynthetic process"/>
    <property type="evidence" value="ECO:0007669"/>
    <property type="project" value="UniProtKB-KW"/>
</dbReference>
<dbReference type="PANTHER" id="PTHR43317:SF1">
    <property type="entry name" value="THERMOSPERMINE SYNTHASE ACAULIS5"/>
    <property type="match status" value="1"/>
</dbReference>
<reference evidence="2 3" key="1">
    <citation type="submission" date="2019-03" db="EMBL/GenBank/DDBJ databases">
        <title>Sequencing the genomes of 1000 actinobacteria strains.</title>
        <authorList>
            <person name="Klenk H.-P."/>
        </authorList>
    </citation>
    <scope>NUCLEOTIDE SEQUENCE [LARGE SCALE GENOMIC DNA]</scope>
    <source>
        <strain evidence="2 3">DSM 43805</strain>
    </source>
</reference>
<dbReference type="SUPFAM" id="SSF53335">
    <property type="entry name" value="S-adenosyl-L-methionine-dependent methyltransferases"/>
    <property type="match status" value="1"/>
</dbReference>
<evidence type="ECO:0000256" key="1">
    <source>
        <dbReference type="ARBA" id="ARBA00023115"/>
    </source>
</evidence>
<dbReference type="RefSeq" id="WP_133874558.1">
    <property type="nucleotide sequence ID" value="NZ_BOMD01000007.1"/>
</dbReference>
<dbReference type="Gene3D" id="3.40.50.150">
    <property type="entry name" value="Vaccinia Virus protein VP39"/>
    <property type="match status" value="1"/>
</dbReference>
<keyword evidence="3" id="KW-1185">Reference proteome</keyword>